<evidence type="ECO:0000313" key="3">
    <source>
        <dbReference type="Proteomes" id="UP000008744"/>
    </source>
</evidence>
<dbReference type="OMA" id="QYPFEYA"/>
<gene>
    <name evidence="2" type="primary">Dper\GL19101</name>
    <name evidence="2" type="ORF">Dper_GL19101</name>
</gene>
<feature type="signal peptide" evidence="1">
    <location>
        <begin position="1"/>
        <end position="18"/>
    </location>
</feature>
<evidence type="ECO:0000256" key="1">
    <source>
        <dbReference type="SAM" id="SignalP"/>
    </source>
</evidence>
<dbReference type="AlphaFoldDB" id="B4G6T0"/>
<sequence>MIYYWLLVAWMTLNLMDGCTVGASASMAQFLERPHEAAEQSWSYLLPTNFYSEINQQYYRRFRRRANLKKNFPMPYRWYPFEYARYI</sequence>
<reference evidence="2 3" key="1">
    <citation type="journal article" date="2007" name="Nature">
        <title>Evolution of genes and genomes on the Drosophila phylogeny.</title>
        <authorList>
            <consortium name="Drosophila 12 Genomes Consortium"/>
            <person name="Clark A.G."/>
            <person name="Eisen M.B."/>
            <person name="Smith D.R."/>
            <person name="Bergman C.M."/>
            <person name="Oliver B."/>
            <person name="Markow T.A."/>
            <person name="Kaufman T.C."/>
            <person name="Kellis M."/>
            <person name="Gelbart W."/>
            <person name="Iyer V.N."/>
            <person name="Pollard D.A."/>
            <person name="Sackton T.B."/>
            <person name="Larracuente A.M."/>
            <person name="Singh N.D."/>
            <person name="Abad J.P."/>
            <person name="Abt D.N."/>
            <person name="Adryan B."/>
            <person name="Aguade M."/>
            <person name="Akashi H."/>
            <person name="Anderson W.W."/>
            <person name="Aquadro C.F."/>
            <person name="Ardell D.H."/>
            <person name="Arguello R."/>
            <person name="Artieri C.G."/>
            <person name="Barbash D.A."/>
            <person name="Barker D."/>
            <person name="Barsanti P."/>
            <person name="Batterham P."/>
            <person name="Batzoglou S."/>
            <person name="Begun D."/>
            <person name="Bhutkar A."/>
            <person name="Blanco E."/>
            <person name="Bosak S.A."/>
            <person name="Bradley R.K."/>
            <person name="Brand A.D."/>
            <person name="Brent M.R."/>
            <person name="Brooks A.N."/>
            <person name="Brown R.H."/>
            <person name="Butlin R.K."/>
            <person name="Caggese C."/>
            <person name="Calvi B.R."/>
            <person name="Bernardo de Carvalho A."/>
            <person name="Caspi A."/>
            <person name="Castrezana S."/>
            <person name="Celniker S.E."/>
            <person name="Chang J.L."/>
            <person name="Chapple C."/>
            <person name="Chatterji S."/>
            <person name="Chinwalla A."/>
            <person name="Civetta A."/>
            <person name="Clifton S.W."/>
            <person name="Comeron J.M."/>
            <person name="Costello J.C."/>
            <person name="Coyne J.A."/>
            <person name="Daub J."/>
            <person name="David R.G."/>
            <person name="Delcher A.L."/>
            <person name="Delehaunty K."/>
            <person name="Do C.B."/>
            <person name="Ebling H."/>
            <person name="Edwards K."/>
            <person name="Eickbush T."/>
            <person name="Evans J.D."/>
            <person name="Filipski A."/>
            <person name="Findeiss S."/>
            <person name="Freyhult E."/>
            <person name="Fulton L."/>
            <person name="Fulton R."/>
            <person name="Garcia A.C."/>
            <person name="Gardiner A."/>
            <person name="Garfield D.A."/>
            <person name="Garvin B.E."/>
            <person name="Gibson G."/>
            <person name="Gilbert D."/>
            <person name="Gnerre S."/>
            <person name="Godfrey J."/>
            <person name="Good R."/>
            <person name="Gotea V."/>
            <person name="Gravely B."/>
            <person name="Greenberg A.J."/>
            <person name="Griffiths-Jones S."/>
            <person name="Gross S."/>
            <person name="Guigo R."/>
            <person name="Gustafson E.A."/>
            <person name="Haerty W."/>
            <person name="Hahn M.W."/>
            <person name="Halligan D.L."/>
            <person name="Halpern A.L."/>
            <person name="Halter G.M."/>
            <person name="Han M.V."/>
            <person name="Heger A."/>
            <person name="Hillier L."/>
            <person name="Hinrichs A.S."/>
            <person name="Holmes I."/>
            <person name="Hoskins R.A."/>
            <person name="Hubisz M.J."/>
            <person name="Hultmark D."/>
            <person name="Huntley M.A."/>
            <person name="Jaffe D.B."/>
            <person name="Jagadeeshan S."/>
            <person name="Jeck W.R."/>
            <person name="Johnson J."/>
            <person name="Jones C.D."/>
            <person name="Jordan W.C."/>
            <person name="Karpen G.H."/>
            <person name="Kataoka E."/>
            <person name="Keightley P.D."/>
            <person name="Kheradpour P."/>
            <person name="Kirkness E.F."/>
            <person name="Koerich L.B."/>
            <person name="Kristiansen K."/>
            <person name="Kudrna D."/>
            <person name="Kulathinal R.J."/>
            <person name="Kumar S."/>
            <person name="Kwok R."/>
            <person name="Lander E."/>
            <person name="Langley C.H."/>
            <person name="Lapoint R."/>
            <person name="Lazzaro B.P."/>
            <person name="Lee S.J."/>
            <person name="Levesque L."/>
            <person name="Li R."/>
            <person name="Lin C.F."/>
            <person name="Lin M.F."/>
            <person name="Lindblad-Toh K."/>
            <person name="Llopart A."/>
            <person name="Long M."/>
            <person name="Low L."/>
            <person name="Lozovsky E."/>
            <person name="Lu J."/>
            <person name="Luo M."/>
            <person name="Machado C.A."/>
            <person name="Makalowski W."/>
            <person name="Marzo M."/>
            <person name="Matsuda M."/>
            <person name="Matzkin L."/>
            <person name="McAllister B."/>
            <person name="McBride C.S."/>
            <person name="McKernan B."/>
            <person name="McKernan K."/>
            <person name="Mendez-Lago M."/>
            <person name="Minx P."/>
            <person name="Mollenhauer M.U."/>
            <person name="Montooth K."/>
            <person name="Mount S.M."/>
            <person name="Mu X."/>
            <person name="Myers E."/>
            <person name="Negre B."/>
            <person name="Newfeld S."/>
            <person name="Nielsen R."/>
            <person name="Noor M.A."/>
            <person name="O'Grady P."/>
            <person name="Pachter L."/>
            <person name="Papaceit M."/>
            <person name="Parisi M.J."/>
            <person name="Parisi M."/>
            <person name="Parts L."/>
            <person name="Pedersen J.S."/>
            <person name="Pesole G."/>
            <person name="Phillippy A.M."/>
            <person name="Ponting C.P."/>
            <person name="Pop M."/>
            <person name="Porcelli D."/>
            <person name="Powell J.R."/>
            <person name="Prohaska S."/>
            <person name="Pruitt K."/>
            <person name="Puig M."/>
            <person name="Quesneville H."/>
            <person name="Ram K.R."/>
            <person name="Rand D."/>
            <person name="Rasmussen M.D."/>
            <person name="Reed L.K."/>
            <person name="Reenan R."/>
            <person name="Reily A."/>
            <person name="Remington K.A."/>
            <person name="Rieger T.T."/>
            <person name="Ritchie M.G."/>
            <person name="Robin C."/>
            <person name="Rogers Y.H."/>
            <person name="Rohde C."/>
            <person name="Rozas J."/>
            <person name="Rubenfield M.J."/>
            <person name="Ruiz A."/>
            <person name="Russo S."/>
            <person name="Salzberg S.L."/>
            <person name="Sanchez-Gracia A."/>
            <person name="Saranga D.J."/>
            <person name="Sato H."/>
            <person name="Schaeffer S.W."/>
            <person name="Schatz M.C."/>
            <person name="Schlenke T."/>
            <person name="Schwartz R."/>
            <person name="Segarra C."/>
            <person name="Singh R.S."/>
            <person name="Sirot L."/>
            <person name="Sirota M."/>
            <person name="Sisneros N.B."/>
            <person name="Smith C.D."/>
            <person name="Smith T.F."/>
            <person name="Spieth J."/>
            <person name="Stage D.E."/>
            <person name="Stark A."/>
            <person name="Stephan W."/>
            <person name="Strausberg R.L."/>
            <person name="Strempel S."/>
            <person name="Sturgill D."/>
            <person name="Sutton G."/>
            <person name="Sutton G.G."/>
            <person name="Tao W."/>
            <person name="Teichmann S."/>
            <person name="Tobari Y.N."/>
            <person name="Tomimura Y."/>
            <person name="Tsolas J.M."/>
            <person name="Valente V.L."/>
            <person name="Venter E."/>
            <person name="Venter J.C."/>
            <person name="Vicario S."/>
            <person name="Vieira F.G."/>
            <person name="Vilella A.J."/>
            <person name="Villasante A."/>
            <person name="Walenz B."/>
            <person name="Wang J."/>
            <person name="Wasserman M."/>
            <person name="Watts T."/>
            <person name="Wilson D."/>
            <person name="Wilson R.K."/>
            <person name="Wing R.A."/>
            <person name="Wolfner M.F."/>
            <person name="Wong A."/>
            <person name="Wong G.K."/>
            <person name="Wu C.I."/>
            <person name="Wu G."/>
            <person name="Yamamoto D."/>
            <person name="Yang H.P."/>
            <person name="Yang S.P."/>
            <person name="Yorke J.A."/>
            <person name="Yoshida K."/>
            <person name="Zdobnov E."/>
            <person name="Zhang P."/>
            <person name="Zhang Y."/>
            <person name="Zimin A.V."/>
            <person name="Baldwin J."/>
            <person name="Abdouelleil A."/>
            <person name="Abdulkadir J."/>
            <person name="Abebe A."/>
            <person name="Abera B."/>
            <person name="Abreu J."/>
            <person name="Acer S.C."/>
            <person name="Aftuck L."/>
            <person name="Alexander A."/>
            <person name="An P."/>
            <person name="Anderson E."/>
            <person name="Anderson S."/>
            <person name="Arachi H."/>
            <person name="Azer M."/>
            <person name="Bachantsang P."/>
            <person name="Barry A."/>
            <person name="Bayul T."/>
            <person name="Berlin A."/>
            <person name="Bessette D."/>
            <person name="Bloom T."/>
            <person name="Blye J."/>
            <person name="Boguslavskiy L."/>
            <person name="Bonnet C."/>
            <person name="Boukhgalter B."/>
            <person name="Bourzgui I."/>
            <person name="Brown A."/>
            <person name="Cahill P."/>
            <person name="Channer S."/>
            <person name="Cheshatsang Y."/>
            <person name="Chuda L."/>
            <person name="Citroen M."/>
            <person name="Collymore A."/>
            <person name="Cooke P."/>
            <person name="Costello M."/>
            <person name="D'Aco K."/>
            <person name="Daza R."/>
            <person name="De Haan G."/>
            <person name="DeGray S."/>
            <person name="DeMaso C."/>
            <person name="Dhargay N."/>
            <person name="Dooley K."/>
            <person name="Dooley E."/>
            <person name="Doricent M."/>
            <person name="Dorje P."/>
            <person name="Dorjee K."/>
            <person name="Dupes A."/>
            <person name="Elong R."/>
            <person name="Falk J."/>
            <person name="Farina A."/>
            <person name="Faro S."/>
            <person name="Ferguson D."/>
            <person name="Fisher S."/>
            <person name="Foley C.D."/>
            <person name="Franke A."/>
            <person name="Friedrich D."/>
            <person name="Gadbois L."/>
            <person name="Gearin G."/>
            <person name="Gearin C.R."/>
            <person name="Giannoukos G."/>
            <person name="Goode T."/>
            <person name="Graham J."/>
            <person name="Grandbois E."/>
            <person name="Grewal S."/>
            <person name="Gyaltsen K."/>
            <person name="Hafez N."/>
            <person name="Hagos B."/>
            <person name="Hall J."/>
            <person name="Henson C."/>
            <person name="Hollinger A."/>
            <person name="Honan T."/>
            <person name="Huard M.D."/>
            <person name="Hughes L."/>
            <person name="Hurhula B."/>
            <person name="Husby M.E."/>
            <person name="Kamat A."/>
            <person name="Kanga B."/>
            <person name="Kashin S."/>
            <person name="Khazanovich D."/>
            <person name="Kisner P."/>
            <person name="Lance K."/>
            <person name="Lara M."/>
            <person name="Lee W."/>
            <person name="Lennon N."/>
            <person name="Letendre F."/>
            <person name="LeVine R."/>
            <person name="Lipovsky A."/>
            <person name="Liu X."/>
            <person name="Liu J."/>
            <person name="Liu S."/>
            <person name="Lokyitsang T."/>
            <person name="Lokyitsang Y."/>
            <person name="Lubonja R."/>
            <person name="Lui A."/>
            <person name="MacDonald P."/>
            <person name="Magnisalis V."/>
            <person name="Maru K."/>
            <person name="Matthews C."/>
            <person name="McCusker W."/>
            <person name="McDonough S."/>
            <person name="Mehta T."/>
            <person name="Meldrim J."/>
            <person name="Meneus L."/>
            <person name="Mihai O."/>
            <person name="Mihalev A."/>
            <person name="Mihova T."/>
            <person name="Mittelman R."/>
            <person name="Mlenga V."/>
            <person name="Montmayeur A."/>
            <person name="Mulrain L."/>
            <person name="Navidi A."/>
            <person name="Naylor J."/>
            <person name="Negash T."/>
            <person name="Nguyen T."/>
            <person name="Nguyen N."/>
            <person name="Nicol R."/>
            <person name="Norbu C."/>
            <person name="Norbu N."/>
            <person name="Novod N."/>
            <person name="O'Neill B."/>
            <person name="Osman S."/>
            <person name="Markiewicz E."/>
            <person name="Oyono O.L."/>
            <person name="Patti C."/>
            <person name="Phunkhang P."/>
            <person name="Pierre F."/>
            <person name="Priest M."/>
            <person name="Raghuraman S."/>
            <person name="Rege F."/>
            <person name="Reyes R."/>
            <person name="Rise C."/>
            <person name="Rogov P."/>
            <person name="Ross K."/>
            <person name="Ryan E."/>
            <person name="Settipalli S."/>
            <person name="Shea T."/>
            <person name="Sherpa N."/>
            <person name="Shi L."/>
            <person name="Shih D."/>
            <person name="Sparrow T."/>
            <person name="Spaulding J."/>
            <person name="Stalker J."/>
            <person name="Stange-Thomann N."/>
            <person name="Stavropoulos S."/>
            <person name="Stone C."/>
            <person name="Strader C."/>
            <person name="Tesfaye S."/>
            <person name="Thomson T."/>
            <person name="Thoulutsang Y."/>
            <person name="Thoulutsang D."/>
            <person name="Topham K."/>
            <person name="Topping I."/>
            <person name="Tsamla T."/>
            <person name="Vassiliev H."/>
            <person name="Vo A."/>
            <person name="Wangchuk T."/>
            <person name="Wangdi T."/>
            <person name="Weiand M."/>
            <person name="Wilkinson J."/>
            <person name="Wilson A."/>
            <person name="Yadav S."/>
            <person name="Young G."/>
            <person name="Yu Q."/>
            <person name="Zembek L."/>
            <person name="Zhong D."/>
            <person name="Zimmer A."/>
            <person name="Zwirko Z."/>
            <person name="Jaffe D.B."/>
            <person name="Alvarez P."/>
            <person name="Brockman W."/>
            <person name="Butler J."/>
            <person name="Chin C."/>
            <person name="Gnerre S."/>
            <person name="Grabherr M."/>
            <person name="Kleber M."/>
            <person name="Mauceli E."/>
            <person name="MacCallum I."/>
        </authorList>
    </citation>
    <scope>NUCLEOTIDE SEQUENCE [LARGE SCALE GENOMIC DNA]</scope>
    <source>
        <strain evidence="3">MSH-3 / Tucson 14011-0111.49</strain>
    </source>
</reference>
<evidence type="ECO:0000313" key="2">
    <source>
        <dbReference type="EMBL" id="EDW28249.1"/>
    </source>
</evidence>
<dbReference type="EMBL" id="CH479180">
    <property type="protein sequence ID" value="EDW28249.1"/>
    <property type="molecule type" value="Genomic_DNA"/>
</dbReference>
<dbReference type="STRING" id="7234.B4G6T0"/>
<keyword evidence="1" id="KW-0732">Signal</keyword>
<dbReference type="Proteomes" id="UP000008744">
    <property type="component" value="Unassembled WGS sequence"/>
</dbReference>
<dbReference type="eggNOG" id="ENOG502TF9B">
    <property type="taxonomic scope" value="Eukaryota"/>
</dbReference>
<name>B4G6T0_DROPE</name>
<organism evidence="3">
    <name type="scientific">Drosophila persimilis</name>
    <name type="common">Fruit fly</name>
    <dbReference type="NCBI Taxonomy" id="7234"/>
    <lineage>
        <taxon>Eukaryota</taxon>
        <taxon>Metazoa</taxon>
        <taxon>Ecdysozoa</taxon>
        <taxon>Arthropoda</taxon>
        <taxon>Hexapoda</taxon>
        <taxon>Insecta</taxon>
        <taxon>Pterygota</taxon>
        <taxon>Neoptera</taxon>
        <taxon>Endopterygota</taxon>
        <taxon>Diptera</taxon>
        <taxon>Brachycera</taxon>
        <taxon>Muscomorpha</taxon>
        <taxon>Ephydroidea</taxon>
        <taxon>Drosophilidae</taxon>
        <taxon>Drosophila</taxon>
        <taxon>Sophophora</taxon>
    </lineage>
</organism>
<proteinExistence type="predicted"/>
<dbReference type="PhylomeDB" id="B4G6T0"/>
<dbReference type="HOGENOM" id="CLU_2485626_0_0_1"/>
<keyword evidence="3" id="KW-1185">Reference proteome</keyword>
<feature type="chain" id="PRO_5002803190" evidence="1">
    <location>
        <begin position="19"/>
        <end position="87"/>
    </location>
</feature>
<protein>
    <submittedName>
        <fullName evidence="2">GL19101</fullName>
    </submittedName>
</protein>
<accession>B4G6T0</accession>